<proteinExistence type="predicted"/>
<feature type="non-terminal residue" evidence="1">
    <location>
        <position position="32"/>
    </location>
</feature>
<comment type="caution">
    <text evidence="1">The sequence shown here is derived from an EMBL/GenBank/DDBJ whole genome shotgun (WGS) entry which is preliminary data.</text>
</comment>
<organism evidence="1 2">
    <name type="scientific">Araneus ventricosus</name>
    <name type="common">Orbweaver spider</name>
    <name type="synonym">Epeira ventricosa</name>
    <dbReference type="NCBI Taxonomy" id="182803"/>
    <lineage>
        <taxon>Eukaryota</taxon>
        <taxon>Metazoa</taxon>
        <taxon>Ecdysozoa</taxon>
        <taxon>Arthropoda</taxon>
        <taxon>Chelicerata</taxon>
        <taxon>Arachnida</taxon>
        <taxon>Araneae</taxon>
        <taxon>Araneomorphae</taxon>
        <taxon>Entelegynae</taxon>
        <taxon>Araneoidea</taxon>
        <taxon>Araneidae</taxon>
        <taxon>Araneus</taxon>
    </lineage>
</organism>
<dbReference type="OrthoDB" id="76259at2759"/>
<dbReference type="Proteomes" id="UP000499080">
    <property type="component" value="Unassembled WGS sequence"/>
</dbReference>
<gene>
    <name evidence="1" type="ORF">AVEN_223693_1</name>
</gene>
<name>A0A4Y2GK92_ARAVE</name>
<protein>
    <submittedName>
        <fullName evidence="1">Uncharacterized protein</fullName>
    </submittedName>
</protein>
<evidence type="ECO:0000313" key="1">
    <source>
        <dbReference type="EMBL" id="GBM53159.1"/>
    </source>
</evidence>
<evidence type="ECO:0000313" key="2">
    <source>
        <dbReference type="Proteomes" id="UP000499080"/>
    </source>
</evidence>
<sequence>MASGEWHQAEGGGQKQAFLQTITKPITLWIVQ</sequence>
<dbReference type="EMBL" id="BGPR01177976">
    <property type="protein sequence ID" value="GBM53159.1"/>
    <property type="molecule type" value="Genomic_DNA"/>
</dbReference>
<accession>A0A4Y2GK92</accession>
<dbReference type="AlphaFoldDB" id="A0A4Y2GK92"/>
<reference evidence="1 2" key="1">
    <citation type="journal article" date="2019" name="Sci. Rep.">
        <title>Orb-weaving spider Araneus ventricosus genome elucidates the spidroin gene catalogue.</title>
        <authorList>
            <person name="Kono N."/>
            <person name="Nakamura H."/>
            <person name="Ohtoshi R."/>
            <person name="Moran D.A.P."/>
            <person name="Shinohara A."/>
            <person name="Yoshida Y."/>
            <person name="Fujiwara M."/>
            <person name="Mori M."/>
            <person name="Tomita M."/>
            <person name="Arakawa K."/>
        </authorList>
    </citation>
    <scope>NUCLEOTIDE SEQUENCE [LARGE SCALE GENOMIC DNA]</scope>
</reference>
<keyword evidence="2" id="KW-1185">Reference proteome</keyword>